<dbReference type="InterPro" id="IPR000531">
    <property type="entry name" value="Beta-barrel_TonB"/>
</dbReference>
<sequence length="696" mass="76677">MYIHHGRSSLCAALIAVAATNTASALDLEELIITARHDTRTIDVSEALSISPDAAELLRDAPGANVATNGPITGIPQYRGLFGPRISVSLDGSLLAPAGPNWMDPPLSYAVTAQLEALEVYRGIAPVSVAQESVGGAIDARTRRMAFSADDQIRTEGRLVGSAQSVNTGYQIDADLQAANDQHRVKVAAMLQDGDDAEFPGGTILPSRYERQRYDLGYGFRWGDHNIQLDYGYNDTGSSGTPALPMDIDYFEGDLYKLAYRFEPKQGAQLSASIYASELDHGMSNYALRPSPVSPESWRRNIADTRNSGFKLEASLADDTGGWRAGIDGFDENHNSNIDNPNNPMFFVVNFNGAERSLVGGYLEREQNISEHIRVELGVRANRVRSNAGEVNGTPAMMMPPAQALRDAFNAADRDQTDNNVDLVAKLNYAVNDALSLYMGLAQKQRAPSYQERYLWLPLEATGGLADGQLYIGDINLDSEEAHNLEFGLDFAGDRITMHPRVFYYRINDYIQGTALEGTHPATMMVRMMNNMNGTNRADPLQFSNVDAALYGFDMDWAWRLSERMELSGLVNYVRGERKDIDDNLYRIAPPNASLRLSYAGDNWSTMLETVGYSAQNNVSATNRELESSGYAIVNLRGTWQVSPSLQLAIGIDNVFDREYAPHLSGYNRVRNPDIATGERLPAMGTNLFGRMVYTF</sequence>
<dbReference type="eggNOG" id="COG4771">
    <property type="taxonomic scope" value="Bacteria"/>
</dbReference>
<evidence type="ECO:0000256" key="2">
    <source>
        <dbReference type="ARBA" id="ARBA00022448"/>
    </source>
</evidence>
<keyword evidence="7 8" id="KW-0998">Cell outer membrane</keyword>
<name>A4A978_9GAMM</name>
<keyword evidence="10" id="KW-0732">Signal</keyword>
<comment type="caution">
    <text evidence="13">The sequence shown here is derived from an EMBL/GenBank/DDBJ whole genome shotgun (WGS) entry which is preliminary data.</text>
</comment>
<gene>
    <name evidence="13" type="ORF">KT71_04905</name>
</gene>
<dbReference type="Pfam" id="PF00593">
    <property type="entry name" value="TonB_dep_Rec_b-barrel"/>
    <property type="match status" value="1"/>
</dbReference>
<proteinExistence type="inferred from homology"/>
<dbReference type="OrthoDB" id="5332150at2"/>
<comment type="similarity">
    <text evidence="8 9">Belongs to the TonB-dependent receptor family.</text>
</comment>
<evidence type="ECO:0000256" key="9">
    <source>
        <dbReference type="RuleBase" id="RU003357"/>
    </source>
</evidence>
<evidence type="ECO:0000256" key="6">
    <source>
        <dbReference type="ARBA" id="ARBA00023136"/>
    </source>
</evidence>
<dbReference type="Gene3D" id="2.170.130.10">
    <property type="entry name" value="TonB-dependent receptor, plug domain"/>
    <property type="match status" value="1"/>
</dbReference>
<dbReference type="GO" id="GO:0015344">
    <property type="term" value="F:siderophore uptake transmembrane transporter activity"/>
    <property type="evidence" value="ECO:0007669"/>
    <property type="project" value="TreeGrafter"/>
</dbReference>
<dbReference type="PANTHER" id="PTHR30069:SF49">
    <property type="entry name" value="OUTER MEMBRANE PROTEIN C"/>
    <property type="match status" value="1"/>
</dbReference>
<evidence type="ECO:0000256" key="10">
    <source>
        <dbReference type="SAM" id="SignalP"/>
    </source>
</evidence>
<keyword evidence="2 8" id="KW-0813">Transport</keyword>
<evidence type="ECO:0000256" key="3">
    <source>
        <dbReference type="ARBA" id="ARBA00022452"/>
    </source>
</evidence>
<dbReference type="EMBL" id="AAOA02000002">
    <property type="protein sequence ID" value="EAQ97620.1"/>
    <property type="molecule type" value="Genomic_DNA"/>
</dbReference>
<dbReference type="SUPFAM" id="SSF56935">
    <property type="entry name" value="Porins"/>
    <property type="match status" value="1"/>
</dbReference>
<keyword evidence="5 9" id="KW-0798">TonB box</keyword>
<evidence type="ECO:0000256" key="4">
    <source>
        <dbReference type="ARBA" id="ARBA00022692"/>
    </source>
</evidence>
<keyword evidence="6 8" id="KW-0472">Membrane</keyword>
<evidence type="ECO:0000256" key="8">
    <source>
        <dbReference type="PROSITE-ProRule" id="PRU01360"/>
    </source>
</evidence>
<dbReference type="PROSITE" id="PS52016">
    <property type="entry name" value="TONB_DEPENDENT_REC_3"/>
    <property type="match status" value="1"/>
</dbReference>
<dbReference type="AlphaFoldDB" id="A4A978"/>
<evidence type="ECO:0000313" key="14">
    <source>
        <dbReference type="Proteomes" id="UP000019205"/>
    </source>
</evidence>
<dbReference type="PANTHER" id="PTHR30069">
    <property type="entry name" value="TONB-DEPENDENT OUTER MEMBRANE RECEPTOR"/>
    <property type="match status" value="1"/>
</dbReference>
<protein>
    <submittedName>
        <fullName evidence="13">Outer membrane receptor protein, mostly Fe transport</fullName>
    </submittedName>
</protein>
<evidence type="ECO:0000259" key="12">
    <source>
        <dbReference type="Pfam" id="PF07715"/>
    </source>
</evidence>
<dbReference type="GO" id="GO:0044718">
    <property type="term" value="P:siderophore transmembrane transport"/>
    <property type="evidence" value="ECO:0007669"/>
    <property type="project" value="TreeGrafter"/>
</dbReference>
<evidence type="ECO:0000259" key="11">
    <source>
        <dbReference type="Pfam" id="PF00593"/>
    </source>
</evidence>
<accession>A4A978</accession>
<evidence type="ECO:0000256" key="1">
    <source>
        <dbReference type="ARBA" id="ARBA00004571"/>
    </source>
</evidence>
<dbReference type="HOGENOM" id="CLU_014873_0_0_6"/>
<keyword evidence="3 8" id="KW-1134">Transmembrane beta strand</keyword>
<dbReference type="InterPro" id="IPR012910">
    <property type="entry name" value="Plug_dom"/>
</dbReference>
<feature type="chain" id="PRO_5002664330" evidence="10">
    <location>
        <begin position="26"/>
        <end position="696"/>
    </location>
</feature>
<evidence type="ECO:0000313" key="13">
    <source>
        <dbReference type="EMBL" id="EAQ97620.1"/>
    </source>
</evidence>
<dbReference type="InterPro" id="IPR037066">
    <property type="entry name" value="Plug_dom_sf"/>
</dbReference>
<keyword evidence="4 8" id="KW-0812">Transmembrane</keyword>
<reference evidence="13 14" key="2">
    <citation type="journal article" date="2009" name="PLoS ONE">
        <title>The photosynthetic apparatus and its regulation in the aerobic gammaproteobacterium Congregibacter litoralis gen. nov., sp. nov.</title>
        <authorList>
            <person name="Spring S."/>
            <person name="Lunsdorf H."/>
            <person name="Fuchs B.M."/>
            <person name="Tindall B.J."/>
        </authorList>
    </citation>
    <scope>NUCLEOTIDE SEQUENCE [LARGE SCALE GENOMIC DNA]</scope>
    <source>
        <strain evidence="13">KT71</strain>
    </source>
</reference>
<dbReference type="RefSeq" id="WP_008293399.1">
    <property type="nucleotide sequence ID" value="NZ_CM002299.1"/>
</dbReference>
<comment type="subcellular location">
    <subcellularLocation>
        <location evidence="1 8">Cell outer membrane</location>
        <topology evidence="1 8">Multi-pass membrane protein</topology>
    </subcellularLocation>
</comment>
<dbReference type="Proteomes" id="UP000019205">
    <property type="component" value="Chromosome"/>
</dbReference>
<reference evidence="13 14" key="1">
    <citation type="journal article" date="2007" name="Proc. Natl. Acad. Sci. U.S.A.">
        <title>Characterization of a marine gammaproteobacterium capable of aerobic anoxygenic photosynthesis.</title>
        <authorList>
            <person name="Fuchs B.M."/>
            <person name="Spring S."/>
            <person name="Teeling H."/>
            <person name="Quast C."/>
            <person name="Wulf J."/>
            <person name="Schattenhofer M."/>
            <person name="Yan S."/>
            <person name="Ferriera S."/>
            <person name="Johnson J."/>
            <person name="Glockner F.O."/>
            <person name="Amann R."/>
        </authorList>
    </citation>
    <scope>NUCLEOTIDE SEQUENCE [LARGE SCALE GENOMIC DNA]</scope>
    <source>
        <strain evidence="13">KT71</strain>
    </source>
</reference>
<dbReference type="GO" id="GO:0009279">
    <property type="term" value="C:cell outer membrane"/>
    <property type="evidence" value="ECO:0007669"/>
    <property type="project" value="UniProtKB-SubCell"/>
</dbReference>
<evidence type="ECO:0000256" key="5">
    <source>
        <dbReference type="ARBA" id="ARBA00023077"/>
    </source>
</evidence>
<dbReference type="Gene3D" id="2.40.170.20">
    <property type="entry name" value="TonB-dependent receptor, beta-barrel domain"/>
    <property type="match status" value="1"/>
</dbReference>
<keyword evidence="14" id="KW-1185">Reference proteome</keyword>
<dbReference type="Pfam" id="PF07715">
    <property type="entry name" value="Plug"/>
    <property type="match status" value="1"/>
</dbReference>
<keyword evidence="13" id="KW-0675">Receptor</keyword>
<feature type="domain" description="TonB-dependent receptor plug" evidence="12">
    <location>
        <begin position="53"/>
        <end position="137"/>
    </location>
</feature>
<dbReference type="InterPro" id="IPR036942">
    <property type="entry name" value="Beta-barrel_TonB_sf"/>
</dbReference>
<dbReference type="InterPro" id="IPR039426">
    <property type="entry name" value="TonB-dep_rcpt-like"/>
</dbReference>
<feature type="signal peptide" evidence="10">
    <location>
        <begin position="1"/>
        <end position="25"/>
    </location>
</feature>
<evidence type="ECO:0000256" key="7">
    <source>
        <dbReference type="ARBA" id="ARBA00023237"/>
    </source>
</evidence>
<feature type="domain" description="TonB-dependent receptor-like beta-barrel" evidence="11">
    <location>
        <begin position="210"/>
        <end position="655"/>
    </location>
</feature>
<organism evidence="13 14">
    <name type="scientific">Congregibacter litoralis KT71</name>
    <dbReference type="NCBI Taxonomy" id="314285"/>
    <lineage>
        <taxon>Bacteria</taxon>
        <taxon>Pseudomonadati</taxon>
        <taxon>Pseudomonadota</taxon>
        <taxon>Gammaproteobacteria</taxon>
        <taxon>Cellvibrionales</taxon>
        <taxon>Halieaceae</taxon>
        <taxon>Congregibacter</taxon>
    </lineage>
</organism>
<dbReference type="STRING" id="314285.KT71_04905"/>